<proteinExistence type="predicted"/>
<dbReference type="AlphaFoldDB" id="A0A0K0XU00"/>
<dbReference type="Proteomes" id="UP000066624">
    <property type="component" value="Chromosome"/>
</dbReference>
<name>A0A0K0XU00_9GAMM</name>
<evidence type="ECO:0000313" key="3">
    <source>
        <dbReference type="EMBL" id="AKS41101.1"/>
    </source>
</evidence>
<feature type="region of interest" description="Disordered" evidence="1">
    <location>
        <begin position="78"/>
        <end position="111"/>
    </location>
</feature>
<feature type="compositionally biased region" description="Basic and acidic residues" evidence="1">
    <location>
        <begin position="83"/>
        <end position="98"/>
    </location>
</feature>
<evidence type="ECO:0000256" key="1">
    <source>
        <dbReference type="SAM" id="MobiDB-lite"/>
    </source>
</evidence>
<reference evidence="4" key="1">
    <citation type="submission" date="2015-07" db="EMBL/GenBank/DDBJ databases">
        <authorList>
            <person name="Kim K.M."/>
        </authorList>
    </citation>
    <scope>NUCLEOTIDE SEQUENCE [LARGE SCALE GENOMIC DNA]</scope>
    <source>
        <strain evidence="4">KCTC 42284</strain>
    </source>
</reference>
<organism evidence="3 4">
    <name type="scientific">Wenzhouxiangella marina</name>
    <dbReference type="NCBI Taxonomy" id="1579979"/>
    <lineage>
        <taxon>Bacteria</taxon>
        <taxon>Pseudomonadati</taxon>
        <taxon>Pseudomonadota</taxon>
        <taxon>Gammaproteobacteria</taxon>
        <taxon>Chromatiales</taxon>
        <taxon>Wenzhouxiangellaceae</taxon>
        <taxon>Wenzhouxiangella</taxon>
    </lineage>
</organism>
<accession>A0A0K0XU00</accession>
<evidence type="ECO:0000256" key="2">
    <source>
        <dbReference type="SAM" id="SignalP"/>
    </source>
</evidence>
<dbReference type="KEGG" id="wma:WM2015_720"/>
<feature type="chain" id="PRO_5043668767" evidence="2">
    <location>
        <begin position="28"/>
        <end position="111"/>
    </location>
</feature>
<keyword evidence="4" id="KW-1185">Reference proteome</keyword>
<dbReference type="EMBL" id="CP012154">
    <property type="protein sequence ID" value="AKS41101.1"/>
    <property type="molecule type" value="Genomic_DNA"/>
</dbReference>
<keyword evidence="2" id="KW-0732">Signal</keyword>
<gene>
    <name evidence="3" type="ORF">WM2015_720</name>
</gene>
<dbReference type="RefSeq" id="WP_049724766.1">
    <property type="nucleotide sequence ID" value="NZ_CP012154.1"/>
</dbReference>
<protein>
    <submittedName>
        <fullName evidence="3">Uncharacterized protein</fullName>
    </submittedName>
</protein>
<sequence>MNHTTRSALVLASSLFTALLGASSALAQSPEASQCNCSCQRYQVLVANELPNSPAQEQEMLQCAASCAIAWVRCEEQSGLAETRTDNSSDARDEDGVRHGNAIQASLQSDI</sequence>
<evidence type="ECO:0000313" key="4">
    <source>
        <dbReference type="Proteomes" id="UP000066624"/>
    </source>
</evidence>
<feature type="signal peptide" evidence="2">
    <location>
        <begin position="1"/>
        <end position="27"/>
    </location>
</feature>